<evidence type="ECO:0000256" key="1">
    <source>
        <dbReference type="SAM" id="Phobius"/>
    </source>
</evidence>
<dbReference type="EMBL" id="JBHSXN010000003">
    <property type="protein sequence ID" value="MFC6954177.1"/>
    <property type="molecule type" value="Genomic_DNA"/>
</dbReference>
<dbReference type="RefSeq" id="WP_336351134.1">
    <property type="nucleotide sequence ID" value="NZ_JAZAQL010000003.1"/>
</dbReference>
<dbReference type="Proteomes" id="UP001596395">
    <property type="component" value="Unassembled WGS sequence"/>
</dbReference>
<proteinExistence type="predicted"/>
<feature type="transmembrane region" description="Helical" evidence="1">
    <location>
        <begin position="98"/>
        <end position="123"/>
    </location>
</feature>
<feature type="transmembrane region" description="Helical" evidence="1">
    <location>
        <begin position="66"/>
        <end position="92"/>
    </location>
</feature>
<evidence type="ECO:0000313" key="2">
    <source>
        <dbReference type="EMBL" id="MFC6954177.1"/>
    </source>
</evidence>
<gene>
    <name evidence="2" type="ORF">ACFQGB_15045</name>
</gene>
<organism evidence="2 3">
    <name type="scientific">Halorubellus litoreus</name>
    <dbReference type="NCBI Taxonomy" id="755308"/>
    <lineage>
        <taxon>Archaea</taxon>
        <taxon>Methanobacteriati</taxon>
        <taxon>Methanobacteriota</taxon>
        <taxon>Stenosarchaea group</taxon>
        <taxon>Halobacteria</taxon>
        <taxon>Halobacteriales</taxon>
        <taxon>Halorubellaceae</taxon>
        <taxon>Halorubellus</taxon>
    </lineage>
</organism>
<protein>
    <submittedName>
        <fullName evidence="2">Uncharacterized protein</fullName>
    </submittedName>
</protein>
<sequence length="131" mass="13009">MPVLEARARILGGLAVALAAVTFTVATLAGTDVFVGVPNVAAFVAVVALPGFLLGRTGVPERLGPVLYELVIAYVTAGIVAVGILVTGTYVLATAGGLSAALVAFVATLASSWAPWGLAGYVLGLASTLVE</sequence>
<keyword evidence="1" id="KW-1133">Transmembrane helix</keyword>
<dbReference type="AlphaFoldDB" id="A0ABD5VJD1"/>
<evidence type="ECO:0000313" key="3">
    <source>
        <dbReference type="Proteomes" id="UP001596395"/>
    </source>
</evidence>
<feature type="transmembrane region" description="Helical" evidence="1">
    <location>
        <begin position="36"/>
        <end position="54"/>
    </location>
</feature>
<keyword evidence="3" id="KW-1185">Reference proteome</keyword>
<reference evidence="2 3" key="1">
    <citation type="journal article" date="2019" name="Int. J. Syst. Evol. Microbiol.">
        <title>The Global Catalogue of Microorganisms (GCM) 10K type strain sequencing project: providing services to taxonomists for standard genome sequencing and annotation.</title>
        <authorList>
            <consortium name="The Broad Institute Genomics Platform"/>
            <consortium name="The Broad Institute Genome Sequencing Center for Infectious Disease"/>
            <person name="Wu L."/>
            <person name="Ma J."/>
        </authorList>
    </citation>
    <scope>NUCLEOTIDE SEQUENCE [LARGE SCALE GENOMIC DNA]</scope>
    <source>
        <strain evidence="2 3">GX26</strain>
    </source>
</reference>
<accession>A0ABD5VJD1</accession>
<keyword evidence="1" id="KW-0472">Membrane</keyword>
<keyword evidence="1" id="KW-0812">Transmembrane</keyword>
<name>A0ABD5VJD1_9EURY</name>
<comment type="caution">
    <text evidence="2">The sequence shown here is derived from an EMBL/GenBank/DDBJ whole genome shotgun (WGS) entry which is preliminary data.</text>
</comment>